<dbReference type="Pfam" id="PF00005">
    <property type="entry name" value="ABC_tran"/>
    <property type="match status" value="1"/>
</dbReference>
<dbReference type="GO" id="GO:0016887">
    <property type="term" value="F:ATP hydrolysis activity"/>
    <property type="evidence" value="ECO:0007669"/>
    <property type="project" value="InterPro"/>
</dbReference>
<dbReference type="SUPFAM" id="SSF52540">
    <property type="entry name" value="P-loop containing nucleoside triphosphate hydrolases"/>
    <property type="match status" value="1"/>
</dbReference>
<dbReference type="PANTHER" id="PTHR42781">
    <property type="entry name" value="SPERMIDINE/PUTRESCINE IMPORT ATP-BINDING PROTEIN POTA"/>
    <property type="match status" value="1"/>
</dbReference>
<keyword evidence="1" id="KW-0813">Transport</keyword>
<dbReference type="OrthoDB" id="9802264at2"/>
<proteinExistence type="predicted"/>
<evidence type="ECO:0000259" key="8">
    <source>
        <dbReference type="PROSITE" id="PS50893"/>
    </source>
</evidence>
<keyword evidence="10" id="KW-1185">Reference proteome</keyword>
<evidence type="ECO:0000256" key="1">
    <source>
        <dbReference type="ARBA" id="ARBA00022448"/>
    </source>
</evidence>
<dbReference type="InterPro" id="IPR050093">
    <property type="entry name" value="ABC_SmlMolc_Importer"/>
</dbReference>
<dbReference type="GO" id="GO:0005524">
    <property type="term" value="F:ATP binding"/>
    <property type="evidence" value="ECO:0007669"/>
    <property type="project" value="UniProtKB-KW"/>
</dbReference>
<evidence type="ECO:0000256" key="3">
    <source>
        <dbReference type="ARBA" id="ARBA00022519"/>
    </source>
</evidence>
<dbReference type="InterPro" id="IPR027417">
    <property type="entry name" value="P-loop_NTPase"/>
</dbReference>
<name>A0A2U1SUW6_METSR</name>
<dbReference type="FunFam" id="3.40.50.300:FF:000425">
    <property type="entry name" value="Probable ABC transporter, ATP-binding subunit"/>
    <property type="match status" value="1"/>
</dbReference>
<dbReference type="InterPro" id="IPR003439">
    <property type="entry name" value="ABC_transporter-like_ATP-bd"/>
</dbReference>
<evidence type="ECO:0000256" key="6">
    <source>
        <dbReference type="ARBA" id="ARBA00022967"/>
    </source>
</evidence>
<keyword evidence="6" id="KW-1278">Translocase</keyword>
<dbReference type="InterPro" id="IPR003593">
    <property type="entry name" value="AAA+_ATPase"/>
</dbReference>
<evidence type="ECO:0000313" key="9">
    <source>
        <dbReference type="EMBL" id="PWB95414.1"/>
    </source>
</evidence>
<evidence type="ECO:0000313" key="10">
    <source>
        <dbReference type="Proteomes" id="UP000245137"/>
    </source>
</evidence>
<dbReference type="EMBL" id="PUIV01000002">
    <property type="protein sequence ID" value="PWB95414.1"/>
    <property type="molecule type" value="Genomic_DNA"/>
</dbReference>
<dbReference type="PANTHER" id="PTHR42781:SF5">
    <property type="entry name" value="PUTRESCINE TRANSPORT ATP-BINDING PROTEIN POTG"/>
    <property type="match status" value="1"/>
</dbReference>
<dbReference type="GO" id="GO:0015697">
    <property type="term" value="P:quaternary ammonium group transport"/>
    <property type="evidence" value="ECO:0007669"/>
    <property type="project" value="UniProtKB-ARBA"/>
</dbReference>
<keyword evidence="2" id="KW-1003">Cell membrane</keyword>
<dbReference type="SMART" id="SM00382">
    <property type="entry name" value="AAA"/>
    <property type="match status" value="1"/>
</dbReference>
<keyword evidence="5 9" id="KW-0067">ATP-binding</keyword>
<keyword evidence="7" id="KW-0472">Membrane</keyword>
<keyword evidence="3" id="KW-0997">Cell inner membrane</keyword>
<dbReference type="PROSITE" id="PS50893">
    <property type="entry name" value="ABC_TRANSPORTER_2"/>
    <property type="match status" value="1"/>
</dbReference>
<evidence type="ECO:0000256" key="4">
    <source>
        <dbReference type="ARBA" id="ARBA00022741"/>
    </source>
</evidence>
<evidence type="ECO:0000256" key="2">
    <source>
        <dbReference type="ARBA" id="ARBA00022475"/>
    </source>
</evidence>
<comment type="caution">
    <text evidence="9">The sequence shown here is derived from an EMBL/GenBank/DDBJ whole genome shotgun (WGS) entry which is preliminary data.</text>
</comment>
<keyword evidence="4" id="KW-0547">Nucleotide-binding</keyword>
<feature type="domain" description="ABC transporter" evidence="8">
    <location>
        <begin position="2"/>
        <end position="235"/>
    </location>
</feature>
<organism evidence="9 10">
    <name type="scientific">Methylosinus sporium</name>
    <dbReference type="NCBI Taxonomy" id="428"/>
    <lineage>
        <taxon>Bacteria</taxon>
        <taxon>Pseudomonadati</taxon>
        <taxon>Pseudomonadota</taxon>
        <taxon>Alphaproteobacteria</taxon>
        <taxon>Hyphomicrobiales</taxon>
        <taxon>Methylocystaceae</taxon>
        <taxon>Methylosinus</taxon>
    </lineage>
</organism>
<reference evidence="9 10" key="1">
    <citation type="journal article" date="2018" name="Appl. Microbiol. Biotechnol.">
        <title>Co-cultivation of the strictly anaerobic methanogen Methanosarcina barkeri with aerobic methanotrophs in an oxygen-limited membrane bioreactor.</title>
        <authorList>
            <person name="In 't Zandt M.H."/>
            <person name="van den Bosch T.J.M."/>
            <person name="Rijkers R."/>
            <person name="van Kessel M.A.H.J."/>
            <person name="Jetten M.S.M."/>
            <person name="Welte C.U."/>
        </authorList>
    </citation>
    <scope>NUCLEOTIDE SEQUENCE [LARGE SCALE GENOMIC DNA]</scope>
    <source>
        <strain evidence="9 10">DSM 17706</strain>
    </source>
</reference>
<accession>A0A2U1SUW6</accession>
<dbReference type="RefSeq" id="WP_108915701.1">
    <property type="nucleotide sequence ID" value="NZ_BGJY01000001.1"/>
</dbReference>
<evidence type="ECO:0000256" key="5">
    <source>
        <dbReference type="ARBA" id="ARBA00022840"/>
    </source>
</evidence>
<gene>
    <name evidence="9" type="ORF">C5689_02500</name>
</gene>
<dbReference type="Gene3D" id="3.40.50.300">
    <property type="entry name" value="P-loop containing nucleotide triphosphate hydrolases"/>
    <property type="match status" value="1"/>
</dbReference>
<evidence type="ECO:0000256" key="7">
    <source>
        <dbReference type="ARBA" id="ARBA00023136"/>
    </source>
</evidence>
<protein>
    <submittedName>
        <fullName evidence="9">ABC transporter ATP-binding protein</fullName>
    </submittedName>
</protein>
<sequence>MIRLEHVSKCFGGARVVDDVTLTIEPARATALIGPSGSGKSTLLSMIVGLTTPDDGEIEVARHLLTPLSAEKLRRLMGYVIQEGGLFPHLTARRNIELMARETGWPAERRAARLEELLQLTRFPAEALERFPAELSGGQRQRVALMRALMLDPEILLMDEPLGALDPLIRADLQDDLAAIFARLRKTVVIVTHDLAEAGFFAERIVLMNRGRIVQQGRFADFVERPAEEFVTRFVRAGVRRLSDLPLPPGGAR</sequence>
<dbReference type="Proteomes" id="UP000245137">
    <property type="component" value="Unassembled WGS sequence"/>
</dbReference>
<dbReference type="AlphaFoldDB" id="A0A2U1SUW6"/>